<reference evidence="3" key="1">
    <citation type="journal article" date="2020" name="Stud. Mycol.">
        <title>101 Dothideomycetes genomes: a test case for predicting lifestyles and emergence of pathogens.</title>
        <authorList>
            <person name="Haridas S."/>
            <person name="Albert R."/>
            <person name="Binder M."/>
            <person name="Bloem J."/>
            <person name="Labutti K."/>
            <person name="Salamov A."/>
            <person name="Andreopoulos B."/>
            <person name="Baker S."/>
            <person name="Barry K."/>
            <person name="Bills G."/>
            <person name="Bluhm B."/>
            <person name="Cannon C."/>
            <person name="Castanera R."/>
            <person name="Culley D."/>
            <person name="Daum C."/>
            <person name="Ezra D."/>
            <person name="Gonzalez J."/>
            <person name="Henrissat B."/>
            <person name="Kuo A."/>
            <person name="Liang C."/>
            <person name="Lipzen A."/>
            <person name="Lutzoni F."/>
            <person name="Magnuson J."/>
            <person name="Mondo S."/>
            <person name="Nolan M."/>
            <person name="Ohm R."/>
            <person name="Pangilinan J."/>
            <person name="Park H.-J."/>
            <person name="Ramirez L."/>
            <person name="Alfaro M."/>
            <person name="Sun H."/>
            <person name="Tritt A."/>
            <person name="Yoshinaga Y."/>
            <person name="Zwiers L.-H."/>
            <person name="Turgeon B."/>
            <person name="Goodwin S."/>
            <person name="Spatafora J."/>
            <person name="Crous P."/>
            <person name="Grigoriev I."/>
        </authorList>
    </citation>
    <scope>NUCLEOTIDE SEQUENCE</scope>
    <source>
        <strain evidence="3">CBS 627.86</strain>
    </source>
</reference>
<keyword evidence="4" id="KW-1185">Reference proteome</keyword>
<dbReference type="EMBL" id="ML977380">
    <property type="protein sequence ID" value="KAF2105469.1"/>
    <property type="molecule type" value="Genomic_DNA"/>
</dbReference>
<dbReference type="PROSITE" id="PS50048">
    <property type="entry name" value="ZN2_CY6_FUNGAL_2"/>
    <property type="match status" value="1"/>
</dbReference>
<dbReference type="Gene3D" id="4.10.240.10">
    <property type="entry name" value="Zn(2)-C6 fungal-type DNA-binding domain"/>
    <property type="match status" value="1"/>
</dbReference>
<dbReference type="SMART" id="SM00066">
    <property type="entry name" value="GAL4"/>
    <property type="match status" value="1"/>
</dbReference>
<proteinExistence type="predicted"/>
<dbReference type="Proteomes" id="UP000799770">
    <property type="component" value="Unassembled WGS sequence"/>
</dbReference>
<dbReference type="SUPFAM" id="SSF57701">
    <property type="entry name" value="Zn2/Cys6 DNA-binding domain"/>
    <property type="match status" value="1"/>
</dbReference>
<accession>A0A6A5YDV9</accession>
<gene>
    <name evidence="3" type="ORF">BDV96DRAFT_694847</name>
</gene>
<evidence type="ECO:0000256" key="1">
    <source>
        <dbReference type="ARBA" id="ARBA00023242"/>
    </source>
</evidence>
<dbReference type="CDD" id="cd00067">
    <property type="entry name" value="GAL4"/>
    <property type="match status" value="1"/>
</dbReference>
<evidence type="ECO:0000313" key="4">
    <source>
        <dbReference type="Proteomes" id="UP000799770"/>
    </source>
</evidence>
<dbReference type="GO" id="GO:0008270">
    <property type="term" value="F:zinc ion binding"/>
    <property type="evidence" value="ECO:0007669"/>
    <property type="project" value="InterPro"/>
</dbReference>
<organism evidence="3 4">
    <name type="scientific">Lophiotrema nucula</name>
    <dbReference type="NCBI Taxonomy" id="690887"/>
    <lineage>
        <taxon>Eukaryota</taxon>
        <taxon>Fungi</taxon>
        <taxon>Dikarya</taxon>
        <taxon>Ascomycota</taxon>
        <taxon>Pezizomycotina</taxon>
        <taxon>Dothideomycetes</taxon>
        <taxon>Pleosporomycetidae</taxon>
        <taxon>Pleosporales</taxon>
        <taxon>Lophiotremataceae</taxon>
        <taxon>Lophiotrema</taxon>
    </lineage>
</organism>
<keyword evidence="1" id="KW-0539">Nucleus</keyword>
<dbReference type="OrthoDB" id="3862662at2759"/>
<dbReference type="GO" id="GO:0000981">
    <property type="term" value="F:DNA-binding transcription factor activity, RNA polymerase II-specific"/>
    <property type="evidence" value="ECO:0007669"/>
    <property type="project" value="InterPro"/>
</dbReference>
<name>A0A6A5YDV9_9PLEO</name>
<dbReference type="AlphaFoldDB" id="A0A6A5YDV9"/>
<evidence type="ECO:0000259" key="2">
    <source>
        <dbReference type="PROSITE" id="PS50048"/>
    </source>
</evidence>
<dbReference type="PROSITE" id="PS00463">
    <property type="entry name" value="ZN2_CY6_FUNGAL_1"/>
    <property type="match status" value="1"/>
</dbReference>
<protein>
    <recommendedName>
        <fullName evidence="2">Zn(2)-C6 fungal-type domain-containing protein</fullName>
    </recommendedName>
</protein>
<dbReference type="Pfam" id="PF00172">
    <property type="entry name" value="Zn_clus"/>
    <property type="match status" value="1"/>
</dbReference>
<dbReference type="InterPro" id="IPR001138">
    <property type="entry name" value="Zn2Cys6_DnaBD"/>
</dbReference>
<evidence type="ECO:0000313" key="3">
    <source>
        <dbReference type="EMBL" id="KAF2105469.1"/>
    </source>
</evidence>
<dbReference type="InterPro" id="IPR036864">
    <property type="entry name" value="Zn2-C6_fun-type_DNA-bd_sf"/>
</dbReference>
<feature type="domain" description="Zn(2)-C6 fungal-type" evidence="2">
    <location>
        <begin position="17"/>
        <end position="47"/>
    </location>
</feature>
<sequence>MASQNPMIAIVQKAANVCAYCRSRKQGCDRIIPRCSRCAAKNRDCDYTPFQDVHHHVESGKDPSAPLVFFDAECGPDLSPRGRSELLRIAADYLTRASATKTPFCLLVADIFDEWQTNLPALMDQYAAAIQPWLPALPLHLVWKQEYLEGIAHRDEGPSPILIMFSLLVARRPCPHKEHNSTNVLYTTIKQVVAVMQTSNKLHLDIVQAGLLVAAYECGQGLARQAHQTLSSCYALLNLIDTDTKRRSVPDTIEDYVPFLRSSVLVMDRMIATSVLDYSIPLVCPLSGEYHKRLEEALSYTVPPKPEPYVLGGEWKRIVTAQVTLVAGRVTEYVQALRFSSQPSEDYGSIDGAISSMVRQLMATNHEHTWHMCDAIALALMSLLALHQAQVQYGDPKDSVLAHLALQTSAQMAWDMCRNTVRIVVGKDVSGYPLAGLIFVFRAGVMAVETMGDSAPSAEVVLFLDTLRWFETRWSVGGEYVRLVEDIANQLKGNSMED</sequence>